<evidence type="ECO:0000313" key="2">
    <source>
        <dbReference type="Proteomes" id="UP000295680"/>
    </source>
</evidence>
<evidence type="ECO:0000313" key="1">
    <source>
        <dbReference type="EMBL" id="TCO55598.1"/>
    </source>
</evidence>
<sequence length="202" mass="22615">MWHCEPAPSVGRVSVSTTANTFRPVEITEHWNNRSMSTVDDKGDGRFNVWRNSFPAEHLPRPGERVTVGGVPFDFPPATSAGDNARCAGQFVTLPPGHFDWIRLLASAERRVEDTVALHFADGQVDFEAIRVSDFWAAPACFGETLAYRTPVMHYPHHVQPRVEAMLWSQRVPVTRDATLTGLRLPNNRALHIFALTLQEST</sequence>
<name>A0A4R2JFG6_9PSEU</name>
<organism evidence="1 2">
    <name type="scientific">Actinocrispum wychmicini</name>
    <dbReference type="NCBI Taxonomy" id="1213861"/>
    <lineage>
        <taxon>Bacteria</taxon>
        <taxon>Bacillati</taxon>
        <taxon>Actinomycetota</taxon>
        <taxon>Actinomycetes</taxon>
        <taxon>Pseudonocardiales</taxon>
        <taxon>Pseudonocardiaceae</taxon>
        <taxon>Actinocrispum</taxon>
    </lineage>
</organism>
<protein>
    <submittedName>
        <fullName evidence="1">Uncharacterized protein</fullName>
    </submittedName>
</protein>
<accession>A0A4R2JFG6</accession>
<proteinExistence type="predicted"/>
<dbReference type="AlphaFoldDB" id="A0A4R2JFG6"/>
<gene>
    <name evidence="1" type="ORF">EV192_10719</name>
</gene>
<reference evidence="1 2" key="1">
    <citation type="submission" date="2019-03" db="EMBL/GenBank/DDBJ databases">
        <title>Genomic Encyclopedia of Type Strains, Phase IV (KMG-IV): sequencing the most valuable type-strain genomes for metagenomic binning, comparative biology and taxonomic classification.</title>
        <authorList>
            <person name="Goeker M."/>
        </authorList>
    </citation>
    <scope>NUCLEOTIDE SEQUENCE [LARGE SCALE GENOMIC DNA]</scope>
    <source>
        <strain evidence="1 2">DSM 45934</strain>
    </source>
</reference>
<dbReference type="EMBL" id="SLWS01000007">
    <property type="protein sequence ID" value="TCO55598.1"/>
    <property type="molecule type" value="Genomic_DNA"/>
</dbReference>
<keyword evidence="2" id="KW-1185">Reference proteome</keyword>
<comment type="caution">
    <text evidence="1">The sequence shown here is derived from an EMBL/GenBank/DDBJ whole genome shotgun (WGS) entry which is preliminary data.</text>
</comment>
<dbReference type="Proteomes" id="UP000295680">
    <property type="component" value="Unassembled WGS sequence"/>
</dbReference>